<evidence type="ECO:0000256" key="15">
    <source>
        <dbReference type="ARBA" id="ARBA00049402"/>
    </source>
</evidence>
<dbReference type="PANTHER" id="PTHR43340">
    <property type="entry name" value="HYPOXANTHINE-GUANINE PHOSPHORIBOSYLTRANSFERASE"/>
    <property type="match status" value="1"/>
</dbReference>
<dbReference type="GO" id="GO:0046100">
    <property type="term" value="P:hypoxanthine metabolic process"/>
    <property type="evidence" value="ECO:0007669"/>
    <property type="project" value="TreeGrafter"/>
</dbReference>
<comment type="subcellular location">
    <subcellularLocation>
        <location evidence="3 16">Cytoplasm</location>
    </subcellularLocation>
</comment>
<evidence type="ECO:0000256" key="5">
    <source>
        <dbReference type="ARBA" id="ARBA00004676"/>
    </source>
</evidence>
<dbReference type="InterPro" id="IPR050408">
    <property type="entry name" value="HGPRT"/>
</dbReference>
<dbReference type="AlphaFoldDB" id="A0A0D6DU37"/>
<evidence type="ECO:0000256" key="11">
    <source>
        <dbReference type="ARBA" id="ARBA00022726"/>
    </source>
</evidence>
<keyword evidence="9 16" id="KW-0808">Transferase</keyword>
<comment type="pathway">
    <text evidence="4 16">Purine metabolism; IMP biosynthesis via salvage pathway; IMP from hypoxanthine: step 1/1.</text>
</comment>
<dbReference type="Pfam" id="PF00156">
    <property type="entry name" value="Pribosyltran"/>
    <property type="match status" value="1"/>
</dbReference>
<dbReference type="GO" id="GO:0000287">
    <property type="term" value="F:magnesium ion binding"/>
    <property type="evidence" value="ECO:0007669"/>
    <property type="project" value="TreeGrafter"/>
</dbReference>
<dbReference type="CDD" id="cd06223">
    <property type="entry name" value="PRTases_typeI"/>
    <property type="match status" value="1"/>
</dbReference>
<keyword evidence="12 16" id="KW-0547">Nucleotide-binding</keyword>
<dbReference type="Proteomes" id="UP000033166">
    <property type="component" value="Chromosome I"/>
</dbReference>
<dbReference type="NCBIfam" id="TIGR01203">
    <property type="entry name" value="HGPRTase"/>
    <property type="match status" value="1"/>
</dbReference>
<dbReference type="GO" id="GO:0006178">
    <property type="term" value="P:guanine salvage"/>
    <property type="evidence" value="ECO:0007669"/>
    <property type="project" value="TreeGrafter"/>
</dbReference>
<dbReference type="PANTHER" id="PTHR43340:SF1">
    <property type="entry name" value="HYPOXANTHINE PHOSPHORIBOSYLTRANSFERASE"/>
    <property type="match status" value="1"/>
</dbReference>
<evidence type="ECO:0000256" key="12">
    <source>
        <dbReference type="ARBA" id="ARBA00022741"/>
    </source>
</evidence>
<evidence type="ECO:0000259" key="17">
    <source>
        <dbReference type="Pfam" id="PF00156"/>
    </source>
</evidence>
<protein>
    <recommendedName>
        <fullName evidence="16">Hypoxanthine phosphoribosyltransferase</fullName>
        <ecNumber evidence="16">2.4.2.8</ecNumber>
    </recommendedName>
</protein>
<evidence type="ECO:0000256" key="6">
    <source>
        <dbReference type="ARBA" id="ARBA00008391"/>
    </source>
</evidence>
<evidence type="ECO:0000256" key="16">
    <source>
        <dbReference type="RuleBase" id="RU364099"/>
    </source>
</evidence>
<dbReference type="KEGG" id="lpk:LACPI_0016"/>
<dbReference type="EC" id="2.4.2.8" evidence="16"/>
<keyword evidence="11 16" id="KW-0660">Purine salvage</keyword>
<dbReference type="GO" id="GO:0005829">
    <property type="term" value="C:cytosol"/>
    <property type="evidence" value="ECO:0007669"/>
    <property type="project" value="TreeGrafter"/>
</dbReference>
<evidence type="ECO:0000256" key="1">
    <source>
        <dbReference type="ARBA" id="ARBA00001946"/>
    </source>
</evidence>
<dbReference type="GO" id="GO:0032263">
    <property type="term" value="P:GMP salvage"/>
    <property type="evidence" value="ECO:0007669"/>
    <property type="project" value="UniProtKB-UniPathway"/>
</dbReference>
<dbReference type="InterPro" id="IPR000836">
    <property type="entry name" value="PRTase_dom"/>
</dbReference>
<evidence type="ECO:0000256" key="2">
    <source>
        <dbReference type="ARBA" id="ARBA00002049"/>
    </source>
</evidence>
<dbReference type="GO" id="GO:0006166">
    <property type="term" value="P:purine ribonucleoside salvage"/>
    <property type="evidence" value="ECO:0007669"/>
    <property type="project" value="UniProtKB-KW"/>
</dbReference>
<dbReference type="InterPro" id="IPR029057">
    <property type="entry name" value="PRTase-like"/>
</dbReference>
<comment type="catalytic activity">
    <reaction evidence="15">
        <text>IMP + diphosphate = hypoxanthine + 5-phospho-alpha-D-ribose 1-diphosphate</text>
        <dbReference type="Rhea" id="RHEA:17973"/>
        <dbReference type="ChEBI" id="CHEBI:17368"/>
        <dbReference type="ChEBI" id="CHEBI:33019"/>
        <dbReference type="ChEBI" id="CHEBI:58017"/>
        <dbReference type="ChEBI" id="CHEBI:58053"/>
        <dbReference type="EC" id="2.4.2.8"/>
    </reaction>
    <physiologicalReaction direction="right-to-left" evidence="15">
        <dbReference type="Rhea" id="RHEA:17975"/>
    </physiologicalReaction>
</comment>
<comment type="catalytic activity">
    <reaction evidence="14">
        <text>GMP + diphosphate = guanine + 5-phospho-alpha-D-ribose 1-diphosphate</text>
        <dbReference type="Rhea" id="RHEA:25424"/>
        <dbReference type="ChEBI" id="CHEBI:16235"/>
        <dbReference type="ChEBI" id="CHEBI:33019"/>
        <dbReference type="ChEBI" id="CHEBI:58017"/>
        <dbReference type="ChEBI" id="CHEBI:58115"/>
        <dbReference type="EC" id="2.4.2.8"/>
    </reaction>
    <physiologicalReaction direction="right-to-left" evidence="14">
        <dbReference type="Rhea" id="RHEA:25426"/>
    </physiologicalReaction>
</comment>
<evidence type="ECO:0000256" key="14">
    <source>
        <dbReference type="ARBA" id="ARBA00048811"/>
    </source>
</evidence>
<organism evidence="18 19">
    <name type="scientific">Pseudolactococcus piscium MKFS47</name>
    <dbReference type="NCBI Taxonomy" id="297352"/>
    <lineage>
        <taxon>Bacteria</taxon>
        <taxon>Bacillati</taxon>
        <taxon>Bacillota</taxon>
        <taxon>Bacilli</taxon>
        <taxon>Lactobacillales</taxon>
        <taxon>Streptococcaceae</taxon>
        <taxon>Pseudolactococcus</taxon>
    </lineage>
</organism>
<evidence type="ECO:0000313" key="18">
    <source>
        <dbReference type="EMBL" id="CEN27216.1"/>
    </source>
</evidence>
<comment type="similarity">
    <text evidence="6 16">Belongs to the purine/pyrimidine phosphoribosyltransferase family.</text>
</comment>
<evidence type="ECO:0000256" key="13">
    <source>
        <dbReference type="ARBA" id="ARBA00022842"/>
    </source>
</evidence>
<dbReference type="UniPathway" id="UPA00909">
    <property type="reaction ID" value="UER00887"/>
</dbReference>
<feature type="domain" description="Phosphoribosyltransferase" evidence="17">
    <location>
        <begin position="19"/>
        <end position="160"/>
    </location>
</feature>
<dbReference type="Gene3D" id="3.40.50.2020">
    <property type="match status" value="1"/>
</dbReference>
<dbReference type="GO" id="GO:0032264">
    <property type="term" value="P:IMP salvage"/>
    <property type="evidence" value="ECO:0007669"/>
    <property type="project" value="UniProtKB-UniPathway"/>
</dbReference>
<dbReference type="RefSeq" id="WP_047914529.1">
    <property type="nucleotide sequence ID" value="NZ_LN774769.1"/>
</dbReference>
<evidence type="ECO:0000256" key="7">
    <source>
        <dbReference type="ARBA" id="ARBA00022490"/>
    </source>
</evidence>
<accession>A0A0D6DU37</accession>
<dbReference type="GO" id="GO:0000166">
    <property type="term" value="F:nucleotide binding"/>
    <property type="evidence" value="ECO:0007669"/>
    <property type="project" value="UniProtKB-KW"/>
</dbReference>
<dbReference type="UniPathway" id="UPA00591">
    <property type="reaction ID" value="UER00648"/>
</dbReference>
<evidence type="ECO:0000256" key="9">
    <source>
        <dbReference type="ARBA" id="ARBA00022679"/>
    </source>
</evidence>
<dbReference type="HOGENOM" id="CLU_073615_0_0_9"/>
<evidence type="ECO:0000256" key="8">
    <source>
        <dbReference type="ARBA" id="ARBA00022676"/>
    </source>
</evidence>
<keyword evidence="7 16" id="KW-0963">Cytoplasm</keyword>
<comment type="cofactor">
    <cofactor evidence="1 16">
        <name>Mg(2+)</name>
        <dbReference type="ChEBI" id="CHEBI:18420"/>
    </cofactor>
</comment>
<comment type="function">
    <text evidence="2">Purine salvage pathway enzyme that catalyzes the transfer of the ribosyl-5-phosphate group from 5-phospho-alpha-D-ribose 1-diphosphate (PRPP) to the N9 position of the 6-oxopurines hypoxanthine and guanine to form the corresponding ribonucleotides IMP (inosine 5'-monophosphate) and GMP (guanosine 5'-monophosphate), with the release of PPi.</text>
</comment>
<reference evidence="19" key="1">
    <citation type="submission" date="2015-01" db="EMBL/GenBank/DDBJ databases">
        <authorList>
            <person name="Andreevskaya M."/>
        </authorList>
    </citation>
    <scope>NUCLEOTIDE SEQUENCE [LARGE SCALE GENOMIC DNA]</scope>
    <source>
        <strain evidence="19">MKFS47</strain>
    </source>
</reference>
<evidence type="ECO:0000256" key="4">
    <source>
        <dbReference type="ARBA" id="ARBA00004669"/>
    </source>
</evidence>
<dbReference type="GO" id="GO:0004422">
    <property type="term" value="F:hypoxanthine phosphoribosyltransferase activity"/>
    <property type="evidence" value="ECO:0007669"/>
    <property type="project" value="InterPro"/>
</dbReference>
<keyword evidence="8 16" id="KW-0328">Glycosyltransferase</keyword>
<sequence>MLEKTIKKVLVTEDEICAKSREIGQVLTQEYKDKNPLMVAILKGSVPFFAELTKRIDTHIEMDFMVVSSYHGGTSSSGEVKMIKDLDTSVEGRDIIIVEDIIDTGRTLLYLKQLLLHRKAKSVKIVTLVDKPEGRVVEIEADYVGFSLPNEFLVGFGLDYDEHFRNLPYIGILKEEIYQNND</sequence>
<dbReference type="SUPFAM" id="SSF53271">
    <property type="entry name" value="PRTase-like"/>
    <property type="match status" value="1"/>
</dbReference>
<keyword evidence="13 16" id="KW-0460">Magnesium</keyword>
<comment type="pathway">
    <text evidence="5">Purine metabolism; GMP biosynthesis via salvage pathway; GMP from guanine: step 1/1.</text>
</comment>
<dbReference type="EMBL" id="LN774769">
    <property type="protein sequence ID" value="CEN27216.1"/>
    <property type="molecule type" value="Genomic_DNA"/>
</dbReference>
<evidence type="ECO:0000256" key="3">
    <source>
        <dbReference type="ARBA" id="ARBA00004496"/>
    </source>
</evidence>
<name>A0A0D6DU37_9LACT</name>
<dbReference type="FunFam" id="3.40.50.2020:FF:000006">
    <property type="entry name" value="Hypoxanthine phosphoribosyltransferase"/>
    <property type="match status" value="1"/>
</dbReference>
<proteinExistence type="inferred from homology"/>
<evidence type="ECO:0000313" key="19">
    <source>
        <dbReference type="Proteomes" id="UP000033166"/>
    </source>
</evidence>
<dbReference type="GO" id="GO:0052657">
    <property type="term" value="F:guanine phosphoribosyltransferase activity"/>
    <property type="evidence" value="ECO:0007669"/>
    <property type="project" value="UniProtKB-ARBA"/>
</dbReference>
<keyword evidence="10 16" id="KW-0479">Metal-binding</keyword>
<dbReference type="STRING" id="1364.LP2241_10009"/>
<evidence type="ECO:0000256" key="10">
    <source>
        <dbReference type="ARBA" id="ARBA00022723"/>
    </source>
</evidence>
<dbReference type="InterPro" id="IPR005904">
    <property type="entry name" value="Hxn_phspho_trans"/>
</dbReference>
<gene>
    <name evidence="18" type="primary">xpt1</name>
    <name evidence="18" type="ORF">LACPI_0016</name>
</gene>